<evidence type="ECO:0000256" key="1">
    <source>
        <dbReference type="ARBA" id="ARBA00023270"/>
    </source>
</evidence>
<dbReference type="UniPathway" id="UPA00115">
    <property type="reaction ID" value="UER00414"/>
</dbReference>
<accession>A0A812TVC3</accession>
<dbReference type="Gene3D" id="3.20.20.70">
    <property type="entry name" value="Aldolase class I"/>
    <property type="match status" value="1"/>
</dbReference>
<dbReference type="Pfam" id="PF00923">
    <property type="entry name" value="TAL_FSA"/>
    <property type="match status" value="1"/>
</dbReference>
<feature type="signal peptide" evidence="2">
    <location>
        <begin position="1"/>
        <end position="30"/>
    </location>
</feature>
<feature type="chain" id="PRO_5033052830" evidence="2">
    <location>
        <begin position="31"/>
        <end position="270"/>
    </location>
</feature>
<sequence length="270" mass="29092">MARRSTAQSLAAASLLLLLTYHLRRFSCSAFSYPRAHDLLCHRGPSRFFLDTASTEQWSELLPLGIFHGITTNPTILERCNVPCTVASVQSLASNALDVTDEFMCQSWGGDADMMYSIGMELSSVDRTRVVVKCPVTAEGTKAASRLIGSGVRVCLTACYSKNQALVAAACGAEYIAPYLGRMTDAGRDGLSECRSMQSIVKGMGSSTRILVASIRKVEDMCTLACCGCDTFTFSPDVARAMFAEELTAVAAKDFEDAALRNKGAKSDEK</sequence>
<evidence type="ECO:0000313" key="4">
    <source>
        <dbReference type="Proteomes" id="UP000604046"/>
    </source>
</evidence>
<dbReference type="PANTHER" id="PTHR10683">
    <property type="entry name" value="TRANSALDOLASE"/>
    <property type="match status" value="1"/>
</dbReference>
<keyword evidence="4" id="KW-1185">Reference proteome</keyword>
<gene>
    <name evidence="3" type="primary">tal</name>
    <name evidence="3" type="ORF">SNAT2548_LOCUS30923</name>
</gene>
<keyword evidence="1" id="KW-0704">Schiff base</keyword>
<protein>
    <submittedName>
        <fullName evidence="3">Tal protein</fullName>
    </submittedName>
</protein>
<dbReference type="GO" id="GO:0005975">
    <property type="term" value="P:carbohydrate metabolic process"/>
    <property type="evidence" value="ECO:0007669"/>
    <property type="project" value="InterPro"/>
</dbReference>
<dbReference type="AlphaFoldDB" id="A0A812TVC3"/>
<keyword evidence="2" id="KW-0732">Signal</keyword>
<dbReference type="OrthoDB" id="441564at2759"/>
<comment type="caution">
    <text evidence="3">The sequence shown here is derived from an EMBL/GenBank/DDBJ whole genome shotgun (WGS) entry which is preliminary data.</text>
</comment>
<dbReference type="PROSITE" id="PS01054">
    <property type="entry name" value="TRANSALDOLASE_1"/>
    <property type="match status" value="1"/>
</dbReference>
<evidence type="ECO:0000256" key="2">
    <source>
        <dbReference type="SAM" id="SignalP"/>
    </source>
</evidence>
<dbReference type="GO" id="GO:0006098">
    <property type="term" value="P:pentose-phosphate shunt"/>
    <property type="evidence" value="ECO:0007669"/>
    <property type="project" value="UniProtKB-UniPathway"/>
</dbReference>
<dbReference type="EMBL" id="CAJNDS010002633">
    <property type="protein sequence ID" value="CAE7550717.1"/>
    <property type="molecule type" value="Genomic_DNA"/>
</dbReference>
<evidence type="ECO:0000313" key="3">
    <source>
        <dbReference type="EMBL" id="CAE7550717.1"/>
    </source>
</evidence>
<dbReference type="SUPFAM" id="SSF51569">
    <property type="entry name" value="Aldolase"/>
    <property type="match status" value="1"/>
</dbReference>
<dbReference type="PANTHER" id="PTHR10683:SF40">
    <property type="entry name" value="FRUCTOSE-6-PHOSPHATE ALDOLASE 1-RELATED"/>
    <property type="match status" value="1"/>
</dbReference>
<dbReference type="InterPro" id="IPR013785">
    <property type="entry name" value="Aldolase_TIM"/>
</dbReference>
<name>A0A812TVC3_9DINO</name>
<organism evidence="3 4">
    <name type="scientific">Symbiodinium natans</name>
    <dbReference type="NCBI Taxonomy" id="878477"/>
    <lineage>
        <taxon>Eukaryota</taxon>
        <taxon>Sar</taxon>
        <taxon>Alveolata</taxon>
        <taxon>Dinophyceae</taxon>
        <taxon>Suessiales</taxon>
        <taxon>Symbiodiniaceae</taxon>
        <taxon>Symbiodinium</taxon>
    </lineage>
</organism>
<dbReference type="InterPro" id="IPR001585">
    <property type="entry name" value="TAL/FSA"/>
</dbReference>
<proteinExistence type="predicted"/>
<dbReference type="InterPro" id="IPR018225">
    <property type="entry name" value="Transaldolase_AS"/>
</dbReference>
<dbReference type="Proteomes" id="UP000604046">
    <property type="component" value="Unassembled WGS sequence"/>
</dbReference>
<reference evidence="3" key="1">
    <citation type="submission" date="2021-02" db="EMBL/GenBank/DDBJ databases">
        <authorList>
            <person name="Dougan E. K."/>
            <person name="Rhodes N."/>
            <person name="Thang M."/>
            <person name="Chan C."/>
        </authorList>
    </citation>
    <scope>NUCLEOTIDE SEQUENCE</scope>
</reference>